<evidence type="ECO:0000256" key="1">
    <source>
        <dbReference type="SAM" id="MobiDB-lite"/>
    </source>
</evidence>
<dbReference type="AlphaFoldDB" id="A0A4W5LKM4"/>
<keyword evidence="3" id="KW-1185">Reference proteome</keyword>
<proteinExistence type="predicted"/>
<organism evidence="2 3">
    <name type="scientific">Hucho hucho</name>
    <name type="common">huchen</name>
    <dbReference type="NCBI Taxonomy" id="62062"/>
    <lineage>
        <taxon>Eukaryota</taxon>
        <taxon>Metazoa</taxon>
        <taxon>Chordata</taxon>
        <taxon>Craniata</taxon>
        <taxon>Vertebrata</taxon>
        <taxon>Euteleostomi</taxon>
        <taxon>Actinopterygii</taxon>
        <taxon>Neopterygii</taxon>
        <taxon>Teleostei</taxon>
        <taxon>Protacanthopterygii</taxon>
        <taxon>Salmoniformes</taxon>
        <taxon>Salmonidae</taxon>
        <taxon>Salmoninae</taxon>
        <taxon>Hucho</taxon>
    </lineage>
</organism>
<reference evidence="3" key="1">
    <citation type="submission" date="2018-06" db="EMBL/GenBank/DDBJ databases">
        <title>Genome assembly of Danube salmon.</title>
        <authorList>
            <person name="Macqueen D.J."/>
            <person name="Gundappa M.K."/>
        </authorList>
    </citation>
    <scope>NUCLEOTIDE SEQUENCE [LARGE SCALE GENOMIC DNA]</scope>
</reference>
<accession>A0A4W5LKM4</accession>
<dbReference type="Proteomes" id="UP000314982">
    <property type="component" value="Unassembled WGS sequence"/>
</dbReference>
<sequence length="90" mass="10146">MTTTTAAATPVVSEQTTTQQPMFDISQPPDIEGFTPLSRPREETFQEKFMRKSKENPFVPIGELPNELTLNHLVIRVRLTTKTDNRSVAS</sequence>
<feature type="region of interest" description="Disordered" evidence="1">
    <location>
        <begin position="1"/>
        <end position="37"/>
    </location>
</feature>
<reference evidence="2" key="3">
    <citation type="submission" date="2025-09" db="UniProtKB">
        <authorList>
            <consortium name="Ensembl"/>
        </authorList>
    </citation>
    <scope>IDENTIFICATION</scope>
</reference>
<dbReference type="STRING" id="62062.ENSHHUP00000026339"/>
<evidence type="ECO:0000313" key="2">
    <source>
        <dbReference type="Ensembl" id="ENSHHUP00000026339.1"/>
    </source>
</evidence>
<evidence type="ECO:0000313" key="3">
    <source>
        <dbReference type="Proteomes" id="UP000314982"/>
    </source>
</evidence>
<name>A0A4W5LKM4_9TELE</name>
<protein>
    <submittedName>
        <fullName evidence="2">Uncharacterized protein</fullName>
    </submittedName>
</protein>
<feature type="compositionally biased region" description="Polar residues" evidence="1">
    <location>
        <begin position="12"/>
        <end position="21"/>
    </location>
</feature>
<dbReference type="GeneTree" id="ENSGT00990000211559"/>
<dbReference type="Ensembl" id="ENSHHUT00000027382.1">
    <property type="protein sequence ID" value="ENSHHUP00000026339.1"/>
    <property type="gene ID" value="ENSHHUG00000016679.1"/>
</dbReference>
<reference evidence="2" key="2">
    <citation type="submission" date="2025-08" db="UniProtKB">
        <authorList>
            <consortium name="Ensembl"/>
        </authorList>
    </citation>
    <scope>IDENTIFICATION</scope>
</reference>